<dbReference type="InterPro" id="IPR036866">
    <property type="entry name" value="RibonucZ/Hydroxyglut_hydro"/>
</dbReference>
<dbReference type="PANTHER" id="PTHR23131:SF4">
    <property type="entry name" value="METALLO-BETA-LACTAMASE SUPERFAMILY POTEIN"/>
    <property type="match status" value="1"/>
</dbReference>
<protein>
    <submittedName>
        <fullName evidence="2">MBL fold metallo-hydrolase</fullName>
    </submittedName>
</protein>
<dbReference type="EMBL" id="SPQQ01000003">
    <property type="protein sequence ID" value="TGE38445.1"/>
    <property type="molecule type" value="Genomic_DNA"/>
</dbReference>
<dbReference type="SMART" id="SM00849">
    <property type="entry name" value="Lactamase_B"/>
    <property type="match status" value="1"/>
</dbReference>
<dbReference type="RefSeq" id="WP_135546500.1">
    <property type="nucleotide sequence ID" value="NZ_SPQQ01000003.1"/>
</dbReference>
<dbReference type="Pfam" id="PF00753">
    <property type="entry name" value="Lactamase_B"/>
    <property type="match status" value="1"/>
</dbReference>
<dbReference type="Proteomes" id="UP000298460">
    <property type="component" value="Unassembled WGS sequence"/>
</dbReference>
<keyword evidence="2" id="KW-0378">Hydrolase</keyword>
<dbReference type="InterPro" id="IPR050662">
    <property type="entry name" value="Sec-metab_biosynth-thioest"/>
</dbReference>
<name>A0A4Z0R7R8_9FIRM</name>
<reference evidence="2 3" key="1">
    <citation type="submission" date="2019-03" db="EMBL/GenBank/DDBJ databases">
        <title>Draft Genome Sequence of Desulfosporosinus fructosivorans Strain 63.6F, Isolated from Marine Sediment in the Baltic Sea.</title>
        <authorList>
            <person name="Hausmann B."/>
            <person name="Vandieken V."/>
            <person name="Pjevac P."/>
            <person name="Schreck K."/>
            <person name="Herbold C.W."/>
            <person name="Loy A."/>
        </authorList>
    </citation>
    <scope>NUCLEOTIDE SEQUENCE [LARGE SCALE GENOMIC DNA]</scope>
    <source>
        <strain evidence="2 3">63.6F</strain>
    </source>
</reference>
<dbReference type="GO" id="GO:0016787">
    <property type="term" value="F:hydrolase activity"/>
    <property type="evidence" value="ECO:0007669"/>
    <property type="project" value="UniProtKB-KW"/>
</dbReference>
<proteinExistence type="predicted"/>
<gene>
    <name evidence="2" type="ORF">E4K67_10915</name>
</gene>
<dbReference type="Gene3D" id="3.60.15.10">
    <property type="entry name" value="Ribonuclease Z/Hydroxyacylglutathione hydrolase-like"/>
    <property type="match status" value="1"/>
</dbReference>
<dbReference type="OrthoDB" id="9761531at2"/>
<dbReference type="Gene3D" id="1.10.10.10">
    <property type="entry name" value="Winged helix-like DNA-binding domain superfamily/Winged helix DNA-binding domain"/>
    <property type="match status" value="1"/>
</dbReference>
<evidence type="ECO:0000259" key="1">
    <source>
        <dbReference type="SMART" id="SM00849"/>
    </source>
</evidence>
<accession>A0A4Z0R7R8</accession>
<comment type="caution">
    <text evidence="2">The sequence shown here is derived from an EMBL/GenBank/DDBJ whole genome shotgun (WGS) entry which is preliminary data.</text>
</comment>
<dbReference type="InterPro" id="IPR001279">
    <property type="entry name" value="Metallo-B-lactamas"/>
</dbReference>
<organism evidence="2 3">
    <name type="scientific">Desulfosporosinus fructosivorans</name>
    <dbReference type="NCBI Taxonomy" id="2018669"/>
    <lineage>
        <taxon>Bacteria</taxon>
        <taxon>Bacillati</taxon>
        <taxon>Bacillota</taxon>
        <taxon>Clostridia</taxon>
        <taxon>Eubacteriales</taxon>
        <taxon>Desulfitobacteriaceae</taxon>
        <taxon>Desulfosporosinus</taxon>
    </lineage>
</organism>
<dbReference type="InterPro" id="IPR036388">
    <property type="entry name" value="WH-like_DNA-bd_sf"/>
</dbReference>
<evidence type="ECO:0000313" key="3">
    <source>
        <dbReference type="Proteomes" id="UP000298460"/>
    </source>
</evidence>
<dbReference type="SUPFAM" id="SSF56281">
    <property type="entry name" value="Metallo-hydrolase/oxidoreductase"/>
    <property type="match status" value="1"/>
</dbReference>
<feature type="domain" description="Metallo-beta-lactamase" evidence="1">
    <location>
        <begin position="23"/>
        <end position="227"/>
    </location>
</feature>
<keyword evidence="3" id="KW-1185">Reference proteome</keyword>
<evidence type="ECO:0000313" key="2">
    <source>
        <dbReference type="EMBL" id="TGE38445.1"/>
    </source>
</evidence>
<dbReference type="AlphaFoldDB" id="A0A4Z0R7R8"/>
<dbReference type="PANTHER" id="PTHR23131">
    <property type="entry name" value="ENDORIBONUCLEASE LACTB2"/>
    <property type="match status" value="1"/>
</dbReference>
<sequence length="322" mass="37321">MITEVYPNIFKNEIPLPKNPLKAINSYIIISENRNLIIDTGFNTEECLTELTKGLEELNIDLKKTDLLITHMHTDHSGLAPALKKSGVQSIYFSQIDGDLFNQTSKRDSFYHTLNQIFGFKTDNSLRFGKEFGTRLVEPLEFSPLIEGNEIILGDYCFEVVDIPGHTPGHIGLYERKHRLFFCGDHVLDAITPNISFWGFEQDILSTYLNSLNKLYQYEIDYLFTAHRKIIRDHQKRIIELVNHHEERLKEILLILQDGKKTASEMAAAMHWDVSHKKWEDFPHSQKWFASGEALSHLEHLVHIGLVDRIDKNEKLFYGIPE</sequence>